<comment type="caution">
    <text evidence="1">The sequence shown here is derived from an EMBL/GenBank/DDBJ whole genome shotgun (WGS) entry which is preliminary data.</text>
</comment>
<dbReference type="AlphaFoldDB" id="A0ABD1YH28"/>
<gene>
    <name evidence="1" type="ORF">R1flu_014777</name>
</gene>
<reference evidence="1 2" key="1">
    <citation type="submission" date="2024-09" db="EMBL/GenBank/DDBJ databases">
        <title>Chromosome-scale assembly of Riccia fluitans.</title>
        <authorList>
            <person name="Paukszto L."/>
            <person name="Sawicki J."/>
            <person name="Karawczyk K."/>
            <person name="Piernik-Szablinska J."/>
            <person name="Szczecinska M."/>
            <person name="Mazdziarz M."/>
        </authorList>
    </citation>
    <scope>NUCLEOTIDE SEQUENCE [LARGE SCALE GENOMIC DNA]</scope>
    <source>
        <strain evidence="1">Rf_01</strain>
        <tissue evidence="1">Aerial parts of the thallus</tissue>
    </source>
</reference>
<name>A0ABD1YH28_9MARC</name>
<keyword evidence="2" id="KW-1185">Reference proteome</keyword>
<protein>
    <recommendedName>
        <fullName evidence="3">Reverse transcriptase</fullName>
    </recommendedName>
</protein>
<sequence>MQENGRSEVTKNGLLKMRRRLGSFFCGTRFSGESVARGDVVGLLDRELSEIDRNRMSAVPDRDEIETVVFGMARYKALGQDGLTVDVVKECGEFVGEECVMMKANFDELLKILEKYELAFGAKVNIVKSLVMPLGSKKFSTWVGELLFGEKCEKIGAVLQAIFMGGKRTRDFKEAAYCLEKDGEAQRAGWVRIDGLQRPIECSTDATHDNNFGWEKC</sequence>
<dbReference type="Proteomes" id="UP001605036">
    <property type="component" value="Unassembled WGS sequence"/>
</dbReference>
<organism evidence="1 2">
    <name type="scientific">Riccia fluitans</name>
    <dbReference type="NCBI Taxonomy" id="41844"/>
    <lineage>
        <taxon>Eukaryota</taxon>
        <taxon>Viridiplantae</taxon>
        <taxon>Streptophyta</taxon>
        <taxon>Embryophyta</taxon>
        <taxon>Marchantiophyta</taxon>
        <taxon>Marchantiopsida</taxon>
        <taxon>Marchantiidae</taxon>
        <taxon>Marchantiales</taxon>
        <taxon>Ricciaceae</taxon>
        <taxon>Riccia</taxon>
    </lineage>
</organism>
<proteinExistence type="predicted"/>
<accession>A0ABD1YH28</accession>
<dbReference type="EMBL" id="JBHFFA010000004">
    <property type="protein sequence ID" value="KAL2630091.1"/>
    <property type="molecule type" value="Genomic_DNA"/>
</dbReference>
<evidence type="ECO:0000313" key="2">
    <source>
        <dbReference type="Proteomes" id="UP001605036"/>
    </source>
</evidence>
<evidence type="ECO:0000313" key="1">
    <source>
        <dbReference type="EMBL" id="KAL2630091.1"/>
    </source>
</evidence>
<evidence type="ECO:0008006" key="3">
    <source>
        <dbReference type="Google" id="ProtNLM"/>
    </source>
</evidence>